<evidence type="ECO:0000259" key="2">
    <source>
        <dbReference type="Pfam" id="PF20719"/>
    </source>
</evidence>
<reference evidence="3 4" key="1">
    <citation type="submission" date="2020-11" db="EMBL/GenBank/DDBJ databases">
        <title>Kefir isolates.</title>
        <authorList>
            <person name="Marcisauskas S."/>
            <person name="Kim Y."/>
            <person name="Blasche S."/>
        </authorList>
    </citation>
    <scope>NUCLEOTIDE SEQUENCE [LARGE SCALE GENOMIC DNA]</scope>
    <source>
        <strain evidence="3 4">KR</strain>
    </source>
</reference>
<dbReference type="Proteomes" id="UP000777482">
    <property type="component" value="Unassembled WGS sequence"/>
</dbReference>
<keyword evidence="4" id="KW-1185">Reference proteome</keyword>
<comment type="caution">
    <text evidence="3">The sequence shown here is derived from an EMBL/GenBank/DDBJ whole genome shotgun (WGS) entry which is preliminary data.</text>
</comment>
<evidence type="ECO:0000313" key="4">
    <source>
        <dbReference type="Proteomes" id="UP000777482"/>
    </source>
</evidence>
<evidence type="ECO:0000256" key="1">
    <source>
        <dbReference type="SAM" id="MobiDB-lite"/>
    </source>
</evidence>
<feature type="compositionally biased region" description="Low complexity" evidence="1">
    <location>
        <begin position="103"/>
        <end position="123"/>
    </location>
</feature>
<sequence length="1261" mass="130559">MSARKRTRLRSEQPTLAPSIDHLVRRLERDQLETCSPAWSTHSNLLAVAAPPPQQSSSTSWLDSLVYGERLPTTATTSGTPSIHLTHFSGAEAATPRVRISLPVPVPSSSGPASAAPTGSSPRVTHLSFSPDSSHLVAVVNRPGAGSDLITLYEQRGACIDEWDCVAQEDCARFSSASTIEDTAAPKRVVSLRWVGESRRWYPAPTFPDPAREENKKPLYCAPPRSAPLEGVAFVAVLSSDEILFMHFPRRVLAAGGGAAPPLSSNPSVVCLPLHSTPSPAPSGSTTSNENEHKIEGRGSSSLATLTTPTPVPLVLSLGPGLGSVVVPPVVAQTNGSLKPTTTTSGDTPSATVDALVSSLAATTTTTAAAGAGSKGGGAAAKPTDLGSGQAALHAELETQQELARQEADARANNKGETAGRGLRRVTVDKAAIGACRSRGTAELGETVFVVASWSRGGGGLASGQKERRGGAVVGGEVAAAADGGATVTTESVKPDLDATATVPTTATTTIGGGNSFMAEDDFALMVDFSSLDEAFGGGSGTAAPIADPTIVPPPSSTAVASDGDAPKPNQNGAVAGMVNGHDLAAAEQSELDEALAEWEGDEDAGGNSKWRVELTEVRVEMLNSDGPRVTVRPQAPLYLSPLPASSFDQREQSTASALEATDPVLTHLTFLGDVALPHPLQQTTMSPTLSLDGSEAAVDLSLLAVTAHRLASSSPSPSPSPSPSSPPPPRWSSTLTSYALSKEEAYPLSEAFQTLEGRKVDAATQVDGEAGWVARLAACRGAGAGGESDGCSFLSAVEIRPGGGEWASVTGLVATPAAAARGRTGLQLGSAEHWESRVVRLSSVTLEPLDGAASGTLLPGSMLYDAVVNSPNGAFVCALQHQNCLSPVIAAAPLGATSEVATGLVEPLAVRLAITIVRQGDSGDLLGRIAGLRDADQTLAIVQRTAEVLQALMPAESMLESSALGMELLAIASNLYRSAPELAPRANAARQVLELAACVRALRKSEKRDRGGSKDYKPDADAIWPLVGHCVWYCTHFLDSLAAYFAADHPTATESTDLLLLHPRFRSLVSTAARAFLALDAYLASPESGSGLSDVLDLAKTVVQDAVSGALDGRGLGEWVDLLDKVNSEVDGGPAMTGLSPAPFWSLEVPESLHAQASSVRTLVKSALPPSFAERAIAPPSPPATPSPSPTAIEQRWDVVRRARFSSRLVPARTCVRCGVGTAAVEGAAAETELVGQWRRFEAEWNGRCLCGGMWRRAVA</sequence>
<dbReference type="InterPro" id="IPR048339">
    <property type="entry name" value="Mediator_Med16_C"/>
</dbReference>
<evidence type="ECO:0000313" key="3">
    <source>
        <dbReference type="EMBL" id="KAG0655710.1"/>
    </source>
</evidence>
<feature type="region of interest" description="Disordered" evidence="1">
    <location>
        <begin position="367"/>
        <end position="386"/>
    </location>
</feature>
<name>A0A9P7B2Z2_RHOMI</name>
<feature type="region of interest" description="Disordered" evidence="1">
    <location>
        <begin position="274"/>
        <end position="306"/>
    </location>
</feature>
<feature type="compositionally biased region" description="Basic and acidic residues" evidence="1">
    <location>
        <begin position="404"/>
        <end position="414"/>
    </location>
</feature>
<feature type="compositionally biased region" description="Pro residues" evidence="1">
    <location>
        <begin position="717"/>
        <end position="731"/>
    </location>
</feature>
<protein>
    <recommendedName>
        <fullName evidence="2">Mediator complex subunit 16 C-terminal domain-containing protein</fullName>
    </recommendedName>
</protein>
<feature type="region of interest" description="Disordered" evidence="1">
    <location>
        <begin position="712"/>
        <end position="733"/>
    </location>
</feature>
<dbReference type="EMBL" id="PUHQ01000113">
    <property type="protein sequence ID" value="KAG0655710.1"/>
    <property type="molecule type" value="Genomic_DNA"/>
</dbReference>
<organism evidence="3 4">
    <name type="scientific">Rhodotorula mucilaginosa</name>
    <name type="common">Yeast</name>
    <name type="synonym">Rhodotorula rubra</name>
    <dbReference type="NCBI Taxonomy" id="5537"/>
    <lineage>
        <taxon>Eukaryota</taxon>
        <taxon>Fungi</taxon>
        <taxon>Dikarya</taxon>
        <taxon>Basidiomycota</taxon>
        <taxon>Pucciniomycotina</taxon>
        <taxon>Microbotryomycetes</taxon>
        <taxon>Sporidiobolales</taxon>
        <taxon>Sporidiobolaceae</taxon>
        <taxon>Rhodotorula</taxon>
    </lineage>
</organism>
<dbReference type="Pfam" id="PF20719">
    <property type="entry name" value="Med16_C"/>
    <property type="match status" value="1"/>
</dbReference>
<accession>A0A9P7B2Z2</accession>
<dbReference type="OrthoDB" id="2535907at2759"/>
<feature type="region of interest" description="Disordered" evidence="1">
    <location>
        <begin position="103"/>
        <end position="127"/>
    </location>
</feature>
<gene>
    <name evidence="3" type="ORF">C6P46_000744</name>
</gene>
<feature type="region of interest" description="Disordered" evidence="1">
    <location>
        <begin position="399"/>
        <end position="421"/>
    </location>
</feature>
<proteinExistence type="predicted"/>
<feature type="compositionally biased region" description="Low complexity" evidence="1">
    <location>
        <begin position="276"/>
        <end position="288"/>
    </location>
</feature>
<dbReference type="AlphaFoldDB" id="A0A9P7B2Z2"/>
<feature type="domain" description="Mediator complex subunit 16 C-terminal" evidence="2">
    <location>
        <begin position="1200"/>
        <end position="1257"/>
    </location>
</feature>